<gene>
    <name evidence="2" type="ORF">MNBD_ACTINO02-1190</name>
</gene>
<organism evidence="2">
    <name type="scientific">hydrothermal vent metagenome</name>
    <dbReference type="NCBI Taxonomy" id="652676"/>
    <lineage>
        <taxon>unclassified sequences</taxon>
        <taxon>metagenomes</taxon>
        <taxon>ecological metagenomes</taxon>
    </lineage>
</organism>
<name>A0A3B0SQR9_9ZZZZ</name>
<proteinExistence type="predicted"/>
<dbReference type="EMBL" id="UOEK01000371">
    <property type="protein sequence ID" value="VAW06830.1"/>
    <property type="molecule type" value="Genomic_DNA"/>
</dbReference>
<evidence type="ECO:0000256" key="1">
    <source>
        <dbReference type="SAM" id="Phobius"/>
    </source>
</evidence>
<keyword evidence="1" id="KW-0812">Transmembrane</keyword>
<keyword evidence="1" id="KW-1133">Transmembrane helix</keyword>
<protein>
    <submittedName>
        <fullName evidence="2">Uncharacterized protein</fullName>
    </submittedName>
</protein>
<feature type="transmembrane region" description="Helical" evidence="1">
    <location>
        <begin position="12"/>
        <end position="29"/>
    </location>
</feature>
<accession>A0A3B0SQR9</accession>
<feature type="transmembrane region" description="Helical" evidence="1">
    <location>
        <begin position="36"/>
        <end position="57"/>
    </location>
</feature>
<evidence type="ECO:0000313" key="2">
    <source>
        <dbReference type="EMBL" id="VAW06830.1"/>
    </source>
</evidence>
<dbReference type="AlphaFoldDB" id="A0A3B0SQR9"/>
<sequence>MIDIFLPSTDRGVLFQLALWTIVSGYAIYKTRTNQDYRVLAIGVSLVVYSLMGVRALH</sequence>
<keyword evidence="1" id="KW-0472">Membrane</keyword>
<reference evidence="2" key="1">
    <citation type="submission" date="2018-06" db="EMBL/GenBank/DDBJ databases">
        <authorList>
            <person name="Zhirakovskaya E."/>
        </authorList>
    </citation>
    <scope>NUCLEOTIDE SEQUENCE</scope>
</reference>